<feature type="transmembrane region" description="Helical" evidence="1">
    <location>
        <begin position="49"/>
        <end position="70"/>
    </location>
</feature>
<dbReference type="InterPro" id="IPR013655">
    <property type="entry name" value="PAS_fold_3"/>
</dbReference>
<evidence type="ECO:0000259" key="2">
    <source>
        <dbReference type="PROSITE" id="PS50112"/>
    </source>
</evidence>
<dbReference type="EMBL" id="CP088295">
    <property type="protein sequence ID" value="UUY04915.1"/>
    <property type="molecule type" value="Genomic_DNA"/>
</dbReference>
<dbReference type="InterPro" id="IPR001633">
    <property type="entry name" value="EAL_dom"/>
</dbReference>
<dbReference type="NCBIfam" id="TIGR00229">
    <property type="entry name" value="sensory_box"/>
    <property type="match status" value="1"/>
</dbReference>
<feature type="transmembrane region" description="Helical" evidence="1">
    <location>
        <begin position="6"/>
        <end position="29"/>
    </location>
</feature>
<keyword evidence="1" id="KW-1133">Transmembrane helix</keyword>
<dbReference type="RefSeq" id="WP_353865393.1">
    <property type="nucleotide sequence ID" value="NZ_CP088295.1"/>
</dbReference>
<feature type="domain" description="EAL" evidence="4">
    <location>
        <begin position="429"/>
        <end position="674"/>
    </location>
</feature>
<keyword evidence="7" id="KW-1185">Reference proteome</keyword>
<evidence type="ECO:0000313" key="6">
    <source>
        <dbReference type="EMBL" id="UUY04915.1"/>
    </source>
</evidence>
<feature type="domain" description="PAS" evidence="2">
    <location>
        <begin position="122"/>
        <end position="196"/>
    </location>
</feature>
<dbReference type="InterPro" id="IPR035919">
    <property type="entry name" value="EAL_sf"/>
</dbReference>
<dbReference type="Proteomes" id="UP001058860">
    <property type="component" value="Chromosome"/>
</dbReference>
<accession>A0ABY5PK58</accession>
<dbReference type="InterPro" id="IPR035965">
    <property type="entry name" value="PAS-like_dom_sf"/>
</dbReference>
<dbReference type="InterPro" id="IPR001610">
    <property type="entry name" value="PAC"/>
</dbReference>
<dbReference type="SMART" id="SM00052">
    <property type="entry name" value="EAL"/>
    <property type="match status" value="1"/>
</dbReference>
<dbReference type="Pfam" id="PF00563">
    <property type="entry name" value="EAL"/>
    <property type="match status" value="1"/>
</dbReference>
<dbReference type="InterPro" id="IPR029787">
    <property type="entry name" value="Nucleotide_cyclase"/>
</dbReference>
<dbReference type="NCBIfam" id="TIGR00254">
    <property type="entry name" value="GGDEF"/>
    <property type="match status" value="1"/>
</dbReference>
<dbReference type="Pfam" id="PF08447">
    <property type="entry name" value="PAS_3"/>
    <property type="match status" value="1"/>
</dbReference>
<keyword evidence="1" id="KW-0812">Transmembrane</keyword>
<dbReference type="Gene3D" id="3.20.20.450">
    <property type="entry name" value="EAL domain"/>
    <property type="match status" value="1"/>
</dbReference>
<reference evidence="7" key="1">
    <citation type="submission" date="2021-11" db="EMBL/GenBank/DDBJ databases">
        <title>Cultivation dependent microbiological survey of springs from the worlds oldest radium mine currently devoted to the extraction of radon-saturated water.</title>
        <authorList>
            <person name="Kapinusova G."/>
            <person name="Smrhova T."/>
            <person name="Strejcek M."/>
            <person name="Suman J."/>
            <person name="Jani K."/>
            <person name="Pajer P."/>
            <person name="Uhlik O."/>
        </authorList>
    </citation>
    <scope>NUCLEOTIDE SEQUENCE [LARGE SCALE GENOMIC DNA]</scope>
    <source>
        <strain evidence="7">J379</strain>
    </source>
</reference>
<dbReference type="Pfam" id="PF00990">
    <property type="entry name" value="GGDEF"/>
    <property type="match status" value="1"/>
</dbReference>
<name>A0ABY5PK58_9ACTN</name>
<dbReference type="PROSITE" id="PS50883">
    <property type="entry name" value="EAL"/>
    <property type="match status" value="1"/>
</dbReference>
<dbReference type="InterPro" id="IPR043128">
    <property type="entry name" value="Rev_trsase/Diguanyl_cyclase"/>
</dbReference>
<dbReference type="Gene3D" id="3.30.450.20">
    <property type="entry name" value="PAS domain"/>
    <property type="match status" value="1"/>
</dbReference>
<dbReference type="SMART" id="SM00091">
    <property type="entry name" value="PAS"/>
    <property type="match status" value="1"/>
</dbReference>
<keyword evidence="1" id="KW-0472">Membrane</keyword>
<protein>
    <submittedName>
        <fullName evidence="6">EAL domain-containing protein</fullName>
    </submittedName>
</protein>
<dbReference type="InterPro" id="IPR000160">
    <property type="entry name" value="GGDEF_dom"/>
</dbReference>
<dbReference type="CDD" id="cd01948">
    <property type="entry name" value="EAL"/>
    <property type="match status" value="1"/>
</dbReference>
<dbReference type="SMART" id="SM00086">
    <property type="entry name" value="PAC"/>
    <property type="match status" value="1"/>
</dbReference>
<dbReference type="SMART" id="SM00267">
    <property type="entry name" value="GGDEF"/>
    <property type="match status" value="1"/>
</dbReference>
<dbReference type="PANTHER" id="PTHR44757:SF2">
    <property type="entry name" value="BIOFILM ARCHITECTURE MAINTENANCE PROTEIN MBAA"/>
    <property type="match status" value="1"/>
</dbReference>
<dbReference type="CDD" id="cd00130">
    <property type="entry name" value="PAS"/>
    <property type="match status" value="1"/>
</dbReference>
<feature type="transmembrane region" description="Helical" evidence="1">
    <location>
        <begin position="82"/>
        <end position="103"/>
    </location>
</feature>
<evidence type="ECO:0000259" key="4">
    <source>
        <dbReference type="PROSITE" id="PS50883"/>
    </source>
</evidence>
<dbReference type="CDD" id="cd01949">
    <property type="entry name" value="GGDEF"/>
    <property type="match status" value="1"/>
</dbReference>
<dbReference type="InterPro" id="IPR000014">
    <property type="entry name" value="PAS"/>
</dbReference>
<evidence type="ECO:0000256" key="1">
    <source>
        <dbReference type="SAM" id="Phobius"/>
    </source>
</evidence>
<dbReference type="PROSITE" id="PS50112">
    <property type="entry name" value="PAS"/>
    <property type="match status" value="1"/>
</dbReference>
<dbReference type="PROSITE" id="PS50887">
    <property type="entry name" value="GGDEF"/>
    <property type="match status" value="1"/>
</dbReference>
<evidence type="ECO:0000313" key="7">
    <source>
        <dbReference type="Proteomes" id="UP001058860"/>
    </source>
</evidence>
<proteinExistence type="predicted"/>
<dbReference type="SUPFAM" id="SSF55073">
    <property type="entry name" value="Nucleotide cyclase"/>
    <property type="match status" value="1"/>
</dbReference>
<feature type="domain" description="PAC" evidence="3">
    <location>
        <begin position="200"/>
        <end position="252"/>
    </location>
</feature>
<dbReference type="InterPro" id="IPR052155">
    <property type="entry name" value="Biofilm_reg_signaling"/>
</dbReference>
<dbReference type="PANTHER" id="PTHR44757">
    <property type="entry name" value="DIGUANYLATE CYCLASE DGCP"/>
    <property type="match status" value="1"/>
</dbReference>
<evidence type="ECO:0000259" key="3">
    <source>
        <dbReference type="PROSITE" id="PS50113"/>
    </source>
</evidence>
<dbReference type="SUPFAM" id="SSF141868">
    <property type="entry name" value="EAL domain-like"/>
    <property type="match status" value="1"/>
</dbReference>
<dbReference type="SUPFAM" id="SSF55785">
    <property type="entry name" value="PYP-like sensor domain (PAS domain)"/>
    <property type="match status" value="1"/>
</dbReference>
<gene>
    <name evidence="6" type="ORF">LRS13_05140</name>
</gene>
<sequence length="674" mass="74233">MAETSMTALTAALATIVAVQYLLIGLYIVPRLARLGNEQPGRLITAAMYGAGAFFVGCALTHVGIAVHAIEQGTDDVTSHAIVHVLPHLAQVVGGATFILIAARHLDIRFAPKDVAAQLREVEARFRTAFDQAPIGMALVSLSPNNFGRFLQVNPALCTMLGYDEDELRTRTYREITHPADLSPGEEQVTAMVDGGARGAEIEKRYRHRDGHDVWVNVQASAVRDERGRALYSVSQIRNITEERQYQQRLRHLADHDPLTGLFNRRRFAEELARLVGYSRRYAQPAALLSVDVDRFKYVNDTYGHAVGDELLVRLATALRDRLRETDIIGRLGGDEFGVLLPHTSAEEAERTAAAVLHEVRTNTSVQAGDRTVRLTVSVGITAIDAAETTSAEEILVNADLAMYEAKEQGRDRHATVVPGGVPGVLRERQTWSERIREALEQDRFQLWEQPILDLRTGERSRSEVLLRMDDPDGGPPIQPGSFLSIAERFGQITAVDRWVIGQTIAVLADRERRGVAQAIEVNLSGRSITDEALIEFIASEIGDAGVDPTCLIFEITETAAIGNIDRARGFARRLADLGCQFALDDFGSGFGSFYYLKHMPFDCVKIDGDFIKDLPVSQTDRLTVRAIVDIAQGLGKTTIAECVQDEATMVLLREIGVDLAQGYFVGHPVEMSR</sequence>
<feature type="domain" description="GGDEF" evidence="5">
    <location>
        <begin position="284"/>
        <end position="419"/>
    </location>
</feature>
<dbReference type="Gene3D" id="3.30.70.270">
    <property type="match status" value="1"/>
</dbReference>
<evidence type="ECO:0000259" key="5">
    <source>
        <dbReference type="PROSITE" id="PS50887"/>
    </source>
</evidence>
<dbReference type="PROSITE" id="PS50113">
    <property type="entry name" value="PAC"/>
    <property type="match status" value="1"/>
</dbReference>
<dbReference type="InterPro" id="IPR000700">
    <property type="entry name" value="PAS-assoc_C"/>
</dbReference>
<organism evidence="6 7">
    <name type="scientific">Svornostia abyssi</name>
    <dbReference type="NCBI Taxonomy" id="2898438"/>
    <lineage>
        <taxon>Bacteria</taxon>
        <taxon>Bacillati</taxon>
        <taxon>Actinomycetota</taxon>
        <taxon>Thermoleophilia</taxon>
        <taxon>Solirubrobacterales</taxon>
        <taxon>Baekduiaceae</taxon>
        <taxon>Svornostia</taxon>
    </lineage>
</organism>